<organism evidence="1">
    <name type="scientific">Pseudoalteromonas luteoviolacea</name>
    <dbReference type="NCBI Taxonomy" id="43657"/>
    <lineage>
        <taxon>Bacteria</taxon>
        <taxon>Pseudomonadati</taxon>
        <taxon>Pseudomonadota</taxon>
        <taxon>Gammaproteobacteria</taxon>
        <taxon>Alteromonadales</taxon>
        <taxon>Pseudoalteromonadaceae</taxon>
        <taxon>Pseudoalteromonas</taxon>
    </lineage>
</organism>
<proteinExistence type="predicted"/>
<name>A0A023Q0P3_9GAMM</name>
<dbReference type="AlphaFoldDB" id="A0A023Q0P3"/>
<reference evidence="1" key="1">
    <citation type="journal article" date="2012" name="Sci. Rep.">
        <title>Recruitment in the sea: bacterial genes required for inducing larval settlement in a polychaete worm.</title>
        <authorList>
            <person name="Huang Y."/>
            <person name="Callahan S."/>
            <person name="Hadfield M.G."/>
        </authorList>
    </citation>
    <scope>NUCLEOTIDE SEQUENCE</scope>
    <source>
        <strain evidence="1">HI1</strain>
    </source>
</reference>
<sequence>MSEEKRAFKTSVTFKNKKGPTMQGLIIDNLLGLELISEL</sequence>
<reference evidence="1" key="2">
    <citation type="journal article" date="2014" name="Science">
        <title>Marine tubeworm metamorphosis induced by arrays of bacterial phage tail-like structures.</title>
        <authorList>
            <person name="Shikuma N.J."/>
            <person name="Pilhofer M."/>
            <person name="Weiss G.L."/>
            <person name="Hadfield M.G."/>
            <person name="Jensen G.J."/>
            <person name="Newman D.K."/>
        </authorList>
    </citation>
    <scope>NUCLEOTIDE SEQUENCE</scope>
    <source>
        <strain evidence="1">HI1</strain>
    </source>
</reference>
<evidence type="ECO:0000313" key="1">
    <source>
        <dbReference type="EMBL" id="AHX39746.1"/>
    </source>
</evidence>
<dbReference type="EMBL" id="KF724687">
    <property type="protein sequence ID" value="AHX39746.1"/>
    <property type="molecule type" value="Genomic_DNA"/>
</dbReference>
<protein>
    <submittedName>
        <fullName evidence="1">Uncharacterized protein</fullName>
    </submittedName>
</protein>
<accession>A0A023Q0P3</accession>